<feature type="compositionally biased region" description="Low complexity" evidence="1">
    <location>
        <begin position="1"/>
        <end position="12"/>
    </location>
</feature>
<comment type="caution">
    <text evidence="2">The sequence shown here is derived from an EMBL/GenBank/DDBJ whole genome shotgun (WGS) entry which is preliminary data.</text>
</comment>
<accession>A0AA39RNU7</accession>
<dbReference type="Proteomes" id="UP001168877">
    <property type="component" value="Unassembled WGS sequence"/>
</dbReference>
<protein>
    <submittedName>
        <fullName evidence="2">Uncharacterized protein</fullName>
    </submittedName>
</protein>
<evidence type="ECO:0000313" key="2">
    <source>
        <dbReference type="EMBL" id="KAK0578011.1"/>
    </source>
</evidence>
<organism evidence="2 3">
    <name type="scientific">Acer saccharum</name>
    <name type="common">Sugar maple</name>
    <dbReference type="NCBI Taxonomy" id="4024"/>
    <lineage>
        <taxon>Eukaryota</taxon>
        <taxon>Viridiplantae</taxon>
        <taxon>Streptophyta</taxon>
        <taxon>Embryophyta</taxon>
        <taxon>Tracheophyta</taxon>
        <taxon>Spermatophyta</taxon>
        <taxon>Magnoliopsida</taxon>
        <taxon>eudicotyledons</taxon>
        <taxon>Gunneridae</taxon>
        <taxon>Pentapetalae</taxon>
        <taxon>rosids</taxon>
        <taxon>malvids</taxon>
        <taxon>Sapindales</taxon>
        <taxon>Sapindaceae</taxon>
        <taxon>Hippocastanoideae</taxon>
        <taxon>Acereae</taxon>
        <taxon>Acer</taxon>
    </lineage>
</organism>
<keyword evidence="3" id="KW-1185">Reference proteome</keyword>
<reference evidence="2" key="1">
    <citation type="journal article" date="2022" name="Plant J.">
        <title>Strategies of tolerance reflected in two North American maple genomes.</title>
        <authorList>
            <person name="McEvoy S.L."/>
            <person name="Sezen U.U."/>
            <person name="Trouern-Trend A."/>
            <person name="McMahon S.M."/>
            <person name="Schaberg P.G."/>
            <person name="Yang J."/>
            <person name="Wegrzyn J.L."/>
            <person name="Swenson N.G."/>
        </authorList>
    </citation>
    <scope>NUCLEOTIDE SEQUENCE</scope>
    <source>
        <strain evidence="2">NS2018</strain>
    </source>
</reference>
<evidence type="ECO:0000256" key="1">
    <source>
        <dbReference type="SAM" id="MobiDB-lite"/>
    </source>
</evidence>
<proteinExistence type="predicted"/>
<reference evidence="2" key="2">
    <citation type="submission" date="2023-06" db="EMBL/GenBank/DDBJ databases">
        <authorList>
            <person name="Swenson N.G."/>
            <person name="Wegrzyn J.L."/>
            <person name="Mcevoy S.L."/>
        </authorList>
    </citation>
    <scope>NUCLEOTIDE SEQUENCE</scope>
    <source>
        <strain evidence="2">NS2018</strain>
        <tissue evidence="2">Leaf</tissue>
    </source>
</reference>
<dbReference type="AlphaFoldDB" id="A0AA39RNU7"/>
<feature type="region of interest" description="Disordered" evidence="1">
    <location>
        <begin position="1"/>
        <end position="21"/>
    </location>
</feature>
<dbReference type="EMBL" id="JAUESC010000385">
    <property type="protein sequence ID" value="KAK0578011.1"/>
    <property type="molecule type" value="Genomic_DNA"/>
</dbReference>
<gene>
    <name evidence="2" type="ORF">LWI29_003649</name>
</gene>
<evidence type="ECO:0000313" key="3">
    <source>
        <dbReference type="Proteomes" id="UP001168877"/>
    </source>
</evidence>
<name>A0AA39RNU7_ACESA</name>
<sequence length="108" mass="12601">MSNNADRSSIGSDSDEEISEKEDVWKVVSALLRSRGFIQNQLNSFNKFFNQTLPEMVTDSVISFRHRNNEDNNYCSGLDYLRTTQNRFSHSQSTRYVENIHSSSLYFF</sequence>